<dbReference type="GO" id="GO:0032998">
    <property type="term" value="C:Fc-epsilon receptor I complex"/>
    <property type="evidence" value="ECO:0007669"/>
    <property type="project" value="InterPro"/>
</dbReference>
<evidence type="ECO:0000256" key="5">
    <source>
        <dbReference type="ARBA" id="ARBA00023157"/>
    </source>
</evidence>
<evidence type="ECO:0000256" key="2">
    <source>
        <dbReference type="ARBA" id="ARBA00022475"/>
    </source>
</evidence>
<accession>A0A8C5UFF4</accession>
<evidence type="ECO:0000256" key="6">
    <source>
        <dbReference type="ARBA" id="ARBA00023170"/>
    </source>
</evidence>
<evidence type="ECO:0000256" key="3">
    <source>
        <dbReference type="ARBA" id="ARBA00022553"/>
    </source>
</evidence>
<sequence length="147" mass="15752">MSPTLSPTLSPCPQRCPQPCPHVLAHVPSSILSLPKTRGAARGRWWPRVTLGTAEGRGREGREGGSGGGREGGEGSGSLVEPELCYVLDGILFLYSIILTGLYCRLKVRRGPADPLYLGRGPDPPSPTRGFSTGNEEMYETLQMKSS</sequence>
<dbReference type="Ensembl" id="ENSMCST00000018894.1">
    <property type="protein sequence ID" value="ENSMCSP00000018430.1"/>
    <property type="gene ID" value="ENSMCSG00000012942.1"/>
</dbReference>
<evidence type="ECO:0000256" key="1">
    <source>
        <dbReference type="ARBA" id="ARBA00004251"/>
    </source>
</evidence>
<keyword evidence="3" id="KW-0597">Phosphoprotein</keyword>
<organism evidence="8 9">
    <name type="scientific">Malurus cyaneus samueli</name>
    <dbReference type="NCBI Taxonomy" id="2593467"/>
    <lineage>
        <taxon>Eukaryota</taxon>
        <taxon>Metazoa</taxon>
        <taxon>Chordata</taxon>
        <taxon>Craniata</taxon>
        <taxon>Vertebrata</taxon>
        <taxon>Euteleostomi</taxon>
        <taxon>Archelosauria</taxon>
        <taxon>Archosauria</taxon>
        <taxon>Dinosauria</taxon>
        <taxon>Saurischia</taxon>
        <taxon>Theropoda</taxon>
        <taxon>Coelurosauria</taxon>
        <taxon>Aves</taxon>
        <taxon>Neognathae</taxon>
        <taxon>Neoaves</taxon>
        <taxon>Telluraves</taxon>
        <taxon>Australaves</taxon>
        <taxon>Passeriformes</taxon>
        <taxon>Meliphagoidea</taxon>
        <taxon>Maluridae</taxon>
        <taxon>Malurus</taxon>
    </lineage>
</organism>
<evidence type="ECO:0000313" key="9">
    <source>
        <dbReference type="Proteomes" id="UP000694560"/>
    </source>
</evidence>
<dbReference type="OrthoDB" id="9941225at2759"/>
<protein>
    <submittedName>
        <fullName evidence="8">Uncharacterized protein</fullName>
    </submittedName>
</protein>
<dbReference type="InterPro" id="IPR042340">
    <property type="entry name" value="FCER1G"/>
</dbReference>
<reference evidence="8" key="2">
    <citation type="submission" date="2025-09" db="UniProtKB">
        <authorList>
            <consortium name="Ensembl"/>
        </authorList>
    </citation>
    <scope>IDENTIFICATION</scope>
</reference>
<dbReference type="PANTHER" id="PTHR16803:SF0">
    <property type="entry name" value="HIGH AFFINITY IMMUNOGLOBULIN EPSILON RECEPTOR SUBUNIT GAMMA"/>
    <property type="match status" value="1"/>
</dbReference>
<keyword evidence="9" id="KW-1185">Reference proteome</keyword>
<keyword evidence="2" id="KW-1003">Cell membrane</keyword>
<feature type="compositionally biased region" description="Gly residues" evidence="7">
    <location>
        <begin position="64"/>
        <end position="76"/>
    </location>
</feature>
<evidence type="ECO:0000313" key="8">
    <source>
        <dbReference type="Ensembl" id="ENSMCSP00000018430.1"/>
    </source>
</evidence>
<keyword evidence="5" id="KW-1015">Disulfide bond</keyword>
<dbReference type="PANTHER" id="PTHR16803">
    <property type="entry name" value="HIGH AFFINITY IMMUNOGLOBULIN EPSILON RECEPTOR GAMMA-SUBUNIT"/>
    <property type="match status" value="1"/>
</dbReference>
<dbReference type="InterPro" id="IPR021663">
    <property type="entry name" value="CD3_zeta/IgE_Fc_rcpt_gamma"/>
</dbReference>
<keyword evidence="6" id="KW-0675">Receptor</keyword>
<proteinExistence type="predicted"/>
<comment type="subcellular location">
    <subcellularLocation>
        <location evidence="1">Cell membrane</location>
        <topology evidence="1">Single-pass type I membrane protein</topology>
    </subcellularLocation>
</comment>
<dbReference type="Pfam" id="PF11628">
    <property type="entry name" value="TCR_zetazeta"/>
    <property type="match status" value="1"/>
</dbReference>
<evidence type="ECO:0000256" key="4">
    <source>
        <dbReference type="ARBA" id="ARBA00022859"/>
    </source>
</evidence>
<dbReference type="AlphaFoldDB" id="A0A8C5UFF4"/>
<keyword evidence="4" id="KW-0391">Immunity</keyword>
<feature type="region of interest" description="Disordered" evidence="7">
    <location>
        <begin position="49"/>
        <end position="76"/>
    </location>
</feature>
<name>A0A8C5UFF4_9PASS</name>
<evidence type="ECO:0000256" key="7">
    <source>
        <dbReference type="SAM" id="MobiDB-lite"/>
    </source>
</evidence>
<dbReference type="GO" id="GO:0019767">
    <property type="term" value="F:IgE receptor activity"/>
    <property type="evidence" value="ECO:0007669"/>
    <property type="project" value="InterPro"/>
</dbReference>
<reference evidence="8" key="1">
    <citation type="submission" date="2025-08" db="UniProtKB">
        <authorList>
            <consortium name="Ensembl"/>
        </authorList>
    </citation>
    <scope>IDENTIFICATION</scope>
</reference>
<dbReference type="Proteomes" id="UP000694560">
    <property type="component" value="Unplaced"/>
</dbReference>
<dbReference type="GO" id="GO:0002376">
    <property type="term" value="P:immune system process"/>
    <property type="evidence" value="ECO:0007669"/>
    <property type="project" value="UniProtKB-KW"/>
</dbReference>
<keyword evidence="2" id="KW-0472">Membrane</keyword>